<reference evidence="1" key="2">
    <citation type="journal article" date="2021" name="Microorganisms">
        <title>The Ever-Expanding Pseudomonas Genus: Description of 43 New Species and Partition of the Pseudomonas putida Group.</title>
        <authorList>
            <person name="Girard L."/>
            <person name="Lood C."/>
            <person name="Hofte M."/>
            <person name="Vandamme P."/>
            <person name="Rokni-Zadeh H."/>
            <person name="van Noort V."/>
            <person name="Lavigne R."/>
            <person name="De Mot R."/>
        </authorList>
    </citation>
    <scope>NUCLEOTIDE SEQUENCE</scope>
    <source>
        <strain evidence="1">OE 48.2</strain>
    </source>
</reference>
<dbReference type="EMBL" id="CP077090">
    <property type="protein sequence ID" value="QXI10916.1"/>
    <property type="molecule type" value="Genomic_DNA"/>
</dbReference>
<gene>
    <name evidence="1" type="ORF">HU754_024435</name>
</gene>
<dbReference type="KEGG" id="pze:HU754_024435"/>
<reference evidence="1" key="1">
    <citation type="journal article" date="2020" name="Microorganisms">
        <title>Reliable Identification of Environmental Pseudomonas Isolates Using the rpoD Gene.</title>
        <authorList>
            <consortium name="The Broad Institute Genome Sequencing Platform"/>
            <person name="Girard L."/>
            <person name="Lood C."/>
            <person name="Rokni-Zadeh H."/>
            <person name="van Noort V."/>
            <person name="Lavigne R."/>
            <person name="De Mot R."/>
        </authorList>
    </citation>
    <scope>NUCLEOTIDE SEQUENCE</scope>
    <source>
        <strain evidence="1">OE 48.2</strain>
    </source>
</reference>
<organism evidence="1 2">
    <name type="scientific">Pseudomonas zeae</name>
    <dbReference type="NCBI Taxonomy" id="2745510"/>
    <lineage>
        <taxon>Bacteria</taxon>
        <taxon>Pseudomonadati</taxon>
        <taxon>Pseudomonadota</taxon>
        <taxon>Gammaproteobacteria</taxon>
        <taxon>Pseudomonadales</taxon>
        <taxon>Pseudomonadaceae</taxon>
        <taxon>Pseudomonas</taxon>
    </lineage>
</organism>
<proteinExistence type="predicted"/>
<name>A0A9E6NND3_9PSED</name>
<dbReference type="AlphaFoldDB" id="A0A9E6NND3"/>
<accession>A0A9E6NND3</accession>
<sequence>MDVPCYSLNMPMVVLVNPGELVGQEKQVEVVVQERAGVQDALAAPA</sequence>
<protein>
    <submittedName>
        <fullName evidence="1">Uncharacterized protein</fullName>
    </submittedName>
</protein>
<evidence type="ECO:0000313" key="1">
    <source>
        <dbReference type="EMBL" id="QXI10916.1"/>
    </source>
</evidence>
<evidence type="ECO:0000313" key="2">
    <source>
        <dbReference type="Proteomes" id="UP000627092"/>
    </source>
</evidence>
<dbReference type="Proteomes" id="UP000627092">
    <property type="component" value="Chromosome"/>
</dbReference>